<evidence type="ECO:0000313" key="1">
    <source>
        <dbReference type="EMBL" id="OSX62412.1"/>
    </source>
</evidence>
<evidence type="ECO:0000313" key="2">
    <source>
        <dbReference type="Proteomes" id="UP000194127"/>
    </source>
</evidence>
<organism evidence="1 2">
    <name type="scientific">Postia placenta MAD-698-R-SB12</name>
    <dbReference type="NCBI Taxonomy" id="670580"/>
    <lineage>
        <taxon>Eukaryota</taxon>
        <taxon>Fungi</taxon>
        <taxon>Dikarya</taxon>
        <taxon>Basidiomycota</taxon>
        <taxon>Agaricomycotina</taxon>
        <taxon>Agaricomycetes</taxon>
        <taxon>Polyporales</taxon>
        <taxon>Adustoporiaceae</taxon>
        <taxon>Rhodonia</taxon>
    </lineage>
</organism>
<protein>
    <recommendedName>
        <fullName evidence="3">F-box domain-containing protein</fullName>
    </recommendedName>
</protein>
<dbReference type="RefSeq" id="XP_024339206.1">
    <property type="nucleotide sequence ID" value="XM_024485552.1"/>
</dbReference>
<dbReference type="AlphaFoldDB" id="A0A1X6N1R9"/>
<dbReference type="OrthoDB" id="10270275at2759"/>
<dbReference type="GeneID" id="36330501"/>
<evidence type="ECO:0008006" key="3">
    <source>
        <dbReference type="Google" id="ProtNLM"/>
    </source>
</evidence>
<gene>
    <name evidence="1" type="ORF">POSPLADRAFT_1143358</name>
</gene>
<dbReference type="Proteomes" id="UP000194127">
    <property type="component" value="Unassembled WGS sequence"/>
</dbReference>
<dbReference type="InterPro" id="IPR036047">
    <property type="entry name" value="F-box-like_dom_sf"/>
</dbReference>
<name>A0A1X6N1R9_9APHY</name>
<dbReference type="SUPFAM" id="SSF81383">
    <property type="entry name" value="F-box domain"/>
    <property type="match status" value="1"/>
</dbReference>
<reference evidence="1 2" key="1">
    <citation type="submission" date="2017-04" db="EMBL/GenBank/DDBJ databases">
        <title>Genome Sequence of the Model Brown-Rot Fungus Postia placenta SB12.</title>
        <authorList>
            <consortium name="DOE Joint Genome Institute"/>
            <person name="Gaskell J."/>
            <person name="Kersten P."/>
            <person name="Larrondo L.F."/>
            <person name="Canessa P."/>
            <person name="Martinez D."/>
            <person name="Hibbett D."/>
            <person name="Schmoll M."/>
            <person name="Kubicek C.P."/>
            <person name="Martinez A.T."/>
            <person name="Yadav J."/>
            <person name="Master E."/>
            <person name="Magnuson J.K."/>
            <person name="James T."/>
            <person name="Yaver D."/>
            <person name="Berka R."/>
            <person name="Labutti K."/>
            <person name="Lipzen A."/>
            <person name="Aerts A."/>
            <person name="Barry K."/>
            <person name="Henrissat B."/>
            <person name="Blanchette R."/>
            <person name="Grigoriev I."/>
            <person name="Cullen D."/>
        </authorList>
    </citation>
    <scope>NUCLEOTIDE SEQUENCE [LARGE SCALE GENOMIC DNA]</scope>
    <source>
        <strain evidence="1 2">MAD-698-R-SB12</strain>
    </source>
</reference>
<keyword evidence="2" id="KW-1185">Reference proteome</keyword>
<accession>A0A1X6N1R9</accession>
<sequence>MQGPFKKPFWEGLIAVRSCAVRDSDRIQHREPSLPAETWLQVFDELAQGGDYEAIATCADVCNVFREWSKRYITGSWSRCFILKNEADVQHAKEDVVTKGLLAWPRVSLASVVGEESTRAIPHIASFASTFAAGKWVRIEELAIQNASWPSSLRAADAAVFRDFSCFTSITCLFLSDVTFPSIVTFGALVSALPGLEKLYLCDVKFARSSFLFDPRTLSDFRFLPQPKGLERLYLGIVPGRVDSEPWLEQFTPTAWQWYTELLDFISSVSSPCGGHFWAYPWDSVRHLTLHESVWWRFSSSSIARLLHALPSLWYLIFGNKETNVPDLEITGVHAHRRLTPINIGVDCLAQPQHVDHIIRCLIEMDYPLRITQIYASIYPFLCELDTAIISIYLRTQTSNHSKYMLDWNTVSAIDLDPGTFDWSSRDRLNRDLLRLDAVLSLPIFDNLVHIPIRMLPDQSVGGASEEEMKEQSRWTGDCGVCTVSLIALLSIAIFRIIDLFSHSIEAGDSHRGPIIKLGLIWDDNIEEWQRYTSEADERGNVAIVKTPAFKGDAPSEAMAAYTAWYHNDTALPRRKRSWCHGVCMERELEDIYHVLQQGDDSMHSGSMILGRSGKGCRLGGFADYPGWHSSILCEVQIPGDYTLMHIEITGGKHGRIHSEYHSVRFYQDRFEPVQMSPHTCPVAHRTTSRLIITTAHPTYSMQISHKPSLPEELWMQILDDILSEWDYDAIARCARVCRFFQYICRPHLQLQLTFRSKGDAERLKTDIAAKELGGWRGPKYVIIEGESDSNAISHVPTLASKFAGKWTRVEKLTIENASWPSSLRAANDAVFQNLSRFASITDLSLFNVTFPSIVTFGALVSALPRLNKLFLRDVKLTRPSFPLDPRTLADFRLLPQLRCLQEIDLAIDRHKPFTPTAWPCYTELLDFITAVSNPCGKFPRVYPWGSVRRLQLNESVWWRFSSSSITRLLRALPSLEFFAFISARGIFGELNIIGVPAYPGLNPIHILVECGIPSSQHELDIVRSLIKMNYPLRITDIHTQIFPGSQETDTVSNAIKDLVTHAGPSLEHLYFDFIDWGADVSKHYPEVRTSADQYIWVLFDNELHRHHEKELKEWAYLMKSSFASFDKRGVLGIEMRGQSWW</sequence>
<dbReference type="EMBL" id="KZ110597">
    <property type="protein sequence ID" value="OSX62412.1"/>
    <property type="molecule type" value="Genomic_DNA"/>
</dbReference>
<proteinExistence type="predicted"/>